<protein>
    <submittedName>
        <fullName evidence="1">Uncharacterized protein</fullName>
    </submittedName>
</protein>
<dbReference type="OrthoDB" id="7474070at2759"/>
<reference evidence="1 2" key="1">
    <citation type="submission" date="2015-09" db="EMBL/GenBank/DDBJ databases">
        <title>Draft genome of the scarab beetle Oryctes borbonicus.</title>
        <authorList>
            <person name="Meyer J.M."/>
            <person name="Markov G.V."/>
            <person name="Baskaran P."/>
            <person name="Herrmann M."/>
            <person name="Sommer R.J."/>
            <person name="Roedelsperger C."/>
        </authorList>
    </citation>
    <scope>NUCLEOTIDE SEQUENCE [LARGE SCALE GENOMIC DNA]</scope>
    <source>
        <strain evidence="1">OB123</strain>
        <tissue evidence="1">Whole animal</tissue>
    </source>
</reference>
<sequence length="107" mass="12365">FNKIERNNSILYKLILSQLRGSEKKPIGRRFTVHDKVLALSLQRNSPKGYRLLQRIFSLPSVRPLRRLVIKVPFSPGINPVILESLKTITASLSQMERYCTLVFDKI</sequence>
<gene>
    <name evidence="1" type="ORF">AMK59_972</name>
</gene>
<feature type="non-terminal residue" evidence="1">
    <location>
        <position position="1"/>
    </location>
</feature>
<evidence type="ECO:0000313" key="1">
    <source>
        <dbReference type="EMBL" id="KRT85536.1"/>
    </source>
</evidence>
<keyword evidence="2" id="KW-1185">Reference proteome</keyword>
<accession>A0A0T6BDX2</accession>
<dbReference type="Proteomes" id="UP000051574">
    <property type="component" value="Unassembled WGS sequence"/>
</dbReference>
<dbReference type="AlphaFoldDB" id="A0A0T6BDX2"/>
<name>A0A0T6BDX2_9SCAR</name>
<evidence type="ECO:0000313" key="2">
    <source>
        <dbReference type="Proteomes" id="UP000051574"/>
    </source>
</evidence>
<proteinExistence type="predicted"/>
<comment type="caution">
    <text evidence="1">The sequence shown here is derived from an EMBL/GenBank/DDBJ whole genome shotgun (WGS) entry which is preliminary data.</text>
</comment>
<organism evidence="1 2">
    <name type="scientific">Oryctes borbonicus</name>
    <dbReference type="NCBI Taxonomy" id="1629725"/>
    <lineage>
        <taxon>Eukaryota</taxon>
        <taxon>Metazoa</taxon>
        <taxon>Ecdysozoa</taxon>
        <taxon>Arthropoda</taxon>
        <taxon>Hexapoda</taxon>
        <taxon>Insecta</taxon>
        <taxon>Pterygota</taxon>
        <taxon>Neoptera</taxon>
        <taxon>Endopterygota</taxon>
        <taxon>Coleoptera</taxon>
        <taxon>Polyphaga</taxon>
        <taxon>Scarabaeiformia</taxon>
        <taxon>Scarabaeidae</taxon>
        <taxon>Dynastinae</taxon>
        <taxon>Oryctes</taxon>
    </lineage>
</organism>
<dbReference type="EMBL" id="LJIG01001404">
    <property type="protein sequence ID" value="KRT85536.1"/>
    <property type="molecule type" value="Genomic_DNA"/>
</dbReference>